<dbReference type="InterPro" id="IPR021139">
    <property type="entry name" value="NYN"/>
</dbReference>
<dbReference type="Gene3D" id="3.40.50.1010">
    <property type="entry name" value="5'-nuclease"/>
    <property type="match status" value="1"/>
</dbReference>
<organism evidence="2 3">
    <name type="scientific">Brachybacterium paraconglomeratum</name>
    <dbReference type="NCBI Taxonomy" id="173362"/>
    <lineage>
        <taxon>Bacteria</taxon>
        <taxon>Bacillati</taxon>
        <taxon>Actinomycetota</taxon>
        <taxon>Actinomycetes</taxon>
        <taxon>Micrococcales</taxon>
        <taxon>Dermabacteraceae</taxon>
        <taxon>Brachybacterium</taxon>
    </lineage>
</organism>
<dbReference type="Pfam" id="PF01936">
    <property type="entry name" value="NYN"/>
    <property type="match status" value="1"/>
</dbReference>
<accession>A0A426SM50</accession>
<dbReference type="GO" id="GO:0004540">
    <property type="term" value="F:RNA nuclease activity"/>
    <property type="evidence" value="ECO:0007669"/>
    <property type="project" value="InterPro"/>
</dbReference>
<dbReference type="RefSeq" id="WP_126985962.1">
    <property type="nucleotide sequence ID" value="NZ_JBQQLG010000003.1"/>
</dbReference>
<comment type="caution">
    <text evidence="2">The sequence shown here is derived from an EMBL/GenBank/DDBJ whole genome shotgun (WGS) entry which is preliminary data.</text>
</comment>
<proteinExistence type="predicted"/>
<dbReference type="Proteomes" id="UP000274327">
    <property type="component" value="Unassembled WGS sequence"/>
</dbReference>
<gene>
    <name evidence="2" type="ORF">DS079_06655</name>
</gene>
<sequence length="183" mass="20676">MTERTTYLLVDGENIDATLGVSVLGRRPQSDERPRWNKLLQHAEHAWHQPVRGLFFLAVGDSLPSGFVQALIALGYKAIPLRGEGKVVDIAIQRTAEALQDRPADVMLVSHDKDFVPQMTDLAATPDRRTALVGFREFMATDLQDIPGIEFHDLEYDVHAFTSRLPRVRIIDIDEFDPLEFIL</sequence>
<feature type="domain" description="NYN" evidence="1">
    <location>
        <begin position="6"/>
        <end position="153"/>
    </location>
</feature>
<name>A0A426SM50_9MICO</name>
<evidence type="ECO:0000313" key="3">
    <source>
        <dbReference type="Proteomes" id="UP000274327"/>
    </source>
</evidence>
<evidence type="ECO:0000313" key="2">
    <source>
        <dbReference type="EMBL" id="RRR19304.1"/>
    </source>
</evidence>
<dbReference type="EMBL" id="QOCI01000003">
    <property type="protein sequence ID" value="RRR19304.1"/>
    <property type="molecule type" value="Genomic_DNA"/>
</dbReference>
<evidence type="ECO:0000259" key="1">
    <source>
        <dbReference type="Pfam" id="PF01936"/>
    </source>
</evidence>
<protein>
    <submittedName>
        <fullName evidence="2">Nuclease</fullName>
    </submittedName>
</protein>
<keyword evidence="3" id="KW-1185">Reference proteome</keyword>
<dbReference type="GeneID" id="78120700"/>
<dbReference type="AlphaFoldDB" id="A0A426SM50"/>
<reference evidence="2 3" key="1">
    <citation type="submission" date="2018-07" db="EMBL/GenBank/DDBJ databases">
        <title>Brachybacteriurn paraconglorneratum KCTC 9916.</title>
        <authorList>
            <person name="Li Y."/>
        </authorList>
    </citation>
    <scope>NUCLEOTIDE SEQUENCE [LARGE SCALE GENOMIC DNA]</scope>
    <source>
        <strain evidence="2 3">KCTC 9916</strain>
    </source>
</reference>